<feature type="signal peptide" evidence="1">
    <location>
        <begin position="1"/>
        <end position="17"/>
    </location>
</feature>
<dbReference type="AlphaFoldDB" id="L2GC99"/>
<gene>
    <name evidence="2" type="ORF">CGGC5_4381</name>
</gene>
<accession>L2GC99</accession>
<evidence type="ECO:0008006" key="3">
    <source>
        <dbReference type="Google" id="ProtNLM"/>
    </source>
</evidence>
<feature type="chain" id="PRO_5003959677" description="Secreted protein" evidence="1">
    <location>
        <begin position="18"/>
        <end position="122"/>
    </location>
</feature>
<evidence type="ECO:0000313" key="2">
    <source>
        <dbReference type="EMBL" id="ELA36025.1"/>
    </source>
</evidence>
<dbReference type="EMBL" id="KB020535">
    <property type="protein sequence ID" value="ELA36025.1"/>
    <property type="molecule type" value="Genomic_DNA"/>
</dbReference>
<reference evidence="2" key="1">
    <citation type="submission" date="2012-08" db="EMBL/GenBank/DDBJ databases">
        <title>Genome analysis of Colletotrichum orbiculare and Colletotrichum fructicola.</title>
        <authorList>
            <person name="Gan P.H.P."/>
            <person name="Ikeda K."/>
            <person name="Irieda H."/>
            <person name="Narusaka M."/>
            <person name="O'Connell R.J."/>
            <person name="Narusaka Y."/>
            <person name="Takano Y."/>
            <person name="Kubo Y."/>
            <person name="Shirasu K."/>
        </authorList>
    </citation>
    <scope>NUCLEOTIDE SEQUENCE</scope>
    <source>
        <strain evidence="2">Nara gc5</strain>
    </source>
</reference>
<name>L2GC99_COLFN</name>
<keyword evidence="1" id="KW-0732">Signal</keyword>
<protein>
    <recommendedName>
        <fullName evidence="3">Secreted protein</fullName>
    </recommendedName>
</protein>
<dbReference type="HOGENOM" id="CLU_164882_0_0_1"/>
<sequence>MKVTAILMLTAASAVLAAPAPAPADPTPVPAAVDAYADYGKYTYEKYASYGDYGNAPPPPPQPTNYGSYAGYGTYKRALDWIKSKLSDASSSKKLNCDGIFTLTTILNIPQPYRGNYQDLGY</sequence>
<organism evidence="2">
    <name type="scientific">Colletotrichum fructicola (strain Nara gc5)</name>
    <name type="common">Anthracnose fungus</name>
    <name type="synonym">Colletotrichum gloeosporioides (strain Nara gc5)</name>
    <dbReference type="NCBI Taxonomy" id="1213859"/>
    <lineage>
        <taxon>Eukaryota</taxon>
        <taxon>Fungi</taxon>
        <taxon>Dikarya</taxon>
        <taxon>Ascomycota</taxon>
        <taxon>Pezizomycotina</taxon>
        <taxon>Sordariomycetes</taxon>
        <taxon>Hypocreomycetidae</taxon>
        <taxon>Glomerellales</taxon>
        <taxon>Glomerellaceae</taxon>
        <taxon>Colletotrichum</taxon>
        <taxon>Colletotrichum gloeosporioides species complex</taxon>
    </lineage>
</organism>
<proteinExistence type="predicted"/>
<evidence type="ECO:0000256" key="1">
    <source>
        <dbReference type="SAM" id="SignalP"/>
    </source>
</evidence>